<evidence type="ECO:0000256" key="4">
    <source>
        <dbReference type="ARBA" id="ARBA00022723"/>
    </source>
</evidence>
<reference evidence="8 9" key="1">
    <citation type="journal article" date="2023" name="Sci. Data">
        <title>Genome assembly of the Korean intertidal mud-creeper Batillaria attramentaria.</title>
        <authorList>
            <person name="Patra A.K."/>
            <person name="Ho P.T."/>
            <person name="Jun S."/>
            <person name="Lee S.J."/>
            <person name="Kim Y."/>
            <person name="Won Y.J."/>
        </authorList>
    </citation>
    <scope>NUCLEOTIDE SEQUENCE [LARGE SCALE GENOMIC DNA]</scope>
    <source>
        <strain evidence="8">Wonlab-2016</strain>
    </source>
</reference>
<dbReference type="Proteomes" id="UP001519460">
    <property type="component" value="Unassembled WGS sequence"/>
</dbReference>
<dbReference type="PANTHER" id="PTHR46986">
    <property type="entry name" value="ENDORIBONUCLEASE YBEY, CHLOROPLASTIC"/>
    <property type="match status" value="1"/>
</dbReference>
<evidence type="ECO:0000313" key="8">
    <source>
        <dbReference type="EMBL" id="KAK7494227.1"/>
    </source>
</evidence>
<dbReference type="PANTHER" id="PTHR46986:SF1">
    <property type="entry name" value="ENDORIBONUCLEASE YBEY, CHLOROPLASTIC"/>
    <property type="match status" value="1"/>
</dbReference>
<evidence type="ECO:0000256" key="6">
    <source>
        <dbReference type="ARBA" id="ARBA00022801"/>
    </source>
</evidence>
<dbReference type="SUPFAM" id="SSF55486">
    <property type="entry name" value="Metalloproteases ('zincins'), catalytic domain"/>
    <property type="match status" value="1"/>
</dbReference>
<keyword evidence="9" id="KW-1185">Reference proteome</keyword>
<evidence type="ECO:0000256" key="3">
    <source>
        <dbReference type="ARBA" id="ARBA00022722"/>
    </source>
</evidence>
<proteinExistence type="inferred from homology"/>
<evidence type="ECO:0000256" key="2">
    <source>
        <dbReference type="ARBA" id="ARBA00010875"/>
    </source>
</evidence>
<evidence type="ECO:0000256" key="5">
    <source>
        <dbReference type="ARBA" id="ARBA00022759"/>
    </source>
</evidence>
<dbReference type="GO" id="GO:0004519">
    <property type="term" value="F:endonuclease activity"/>
    <property type="evidence" value="ECO:0007669"/>
    <property type="project" value="UniProtKB-KW"/>
</dbReference>
<dbReference type="InterPro" id="IPR002036">
    <property type="entry name" value="YbeY"/>
</dbReference>
<evidence type="ECO:0000313" key="9">
    <source>
        <dbReference type="Proteomes" id="UP001519460"/>
    </source>
</evidence>
<gene>
    <name evidence="8" type="ORF">BaRGS_00014509</name>
</gene>
<dbReference type="Gene3D" id="3.40.390.30">
    <property type="entry name" value="Metalloproteases ('zincins'), catalytic domain"/>
    <property type="match status" value="1"/>
</dbReference>
<dbReference type="NCBIfam" id="TIGR00043">
    <property type="entry name" value="rRNA maturation RNase YbeY"/>
    <property type="match status" value="1"/>
</dbReference>
<keyword evidence="5" id="KW-0255">Endonuclease</keyword>
<dbReference type="InterPro" id="IPR020549">
    <property type="entry name" value="YbeY_CS"/>
</dbReference>
<keyword evidence="3" id="KW-0540">Nuclease</keyword>
<keyword evidence="4" id="KW-0479">Metal-binding</keyword>
<evidence type="ECO:0000256" key="1">
    <source>
        <dbReference type="ARBA" id="ARBA00001947"/>
    </source>
</evidence>
<dbReference type="Pfam" id="PF02130">
    <property type="entry name" value="YbeY"/>
    <property type="match status" value="1"/>
</dbReference>
<dbReference type="PROSITE" id="PS01306">
    <property type="entry name" value="UPF0054"/>
    <property type="match status" value="1"/>
</dbReference>
<comment type="caution">
    <text evidence="8">The sequence shown here is derived from an EMBL/GenBank/DDBJ whole genome shotgun (WGS) entry which is preliminary data.</text>
</comment>
<organism evidence="8 9">
    <name type="scientific">Batillaria attramentaria</name>
    <dbReference type="NCBI Taxonomy" id="370345"/>
    <lineage>
        <taxon>Eukaryota</taxon>
        <taxon>Metazoa</taxon>
        <taxon>Spiralia</taxon>
        <taxon>Lophotrochozoa</taxon>
        <taxon>Mollusca</taxon>
        <taxon>Gastropoda</taxon>
        <taxon>Caenogastropoda</taxon>
        <taxon>Sorbeoconcha</taxon>
        <taxon>Cerithioidea</taxon>
        <taxon>Batillariidae</taxon>
        <taxon>Batillaria</taxon>
    </lineage>
</organism>
<sequence>MALVLKNLQNVVRLNLVQIEKDVRILRRLFEIERFDVSFLFVTNDYIARLNQEYRQVEGPTDVLAFPALEIAVPGVFPIDGEDDGHELDLGDVCLAPAYIQQQCWLHNDSFNDVLMATAAHGLCHLIGHDHETETQWQRMVETERDILSRFNKLTGHNSRPLTGVGH</sequence>
<comment type="cofactor">
    <cofactor evidence="1">
        <name>Zn(2+)</name>
        <dbReference type="ChEBI" id="CHEBI:29105"/>
    </cofactor>
</comment>
<dbReference type="GO" id="GO:0046872">
    <property type="term" value="F:metal ion binding"/>
    <property type="evidence" value="ECO:0007669"/>
    <property type="project" value="UniProtKB-KW"/>
</dbReference>
<keyword evidence="6" id="KW-0378">Hydrolase</keyword>
<dbReference type="GO" id="GO:0016787">
    <property type="term" value="F:hydrolase activity"/>
    <property type="evidence" value="ECO:0007669"/>
    <property type="project" value="UniProtKB-KW"/>
</dbReference>
<dbReference type="InterPro" id="IPR023091">
    <property type="entry name" value="MetalPrtase_cat_dom_sf_prd"/>
</dbReference>
<dbReference type="EMBL" id="JACVVK020000085">
    <property type="protein sequence ID" value="KAK7494227.1"/>
    <property type="molecule type" value="Genomic_DNA"/>
</dbReference>
<keyword evidence="7" id="KW-0862">Zinc</keyword>
<name>A0ABD0L4H2_9CAEN</name>
<evidence type="ECO:0000256" key="7">
    <source>
        <dbReference type="ARBA" id="ARBA00022833"/>
    </source>
</evidence>
<dbReference type="AlphaFoldDB" id="A0ABD0L4H2"/>
<accession>A0ABD0L4H2</accession>
<dbReference type="HAMAP" id="MF_00009">
    <property type="entry name" value="Endoribonucl_YbeY"/>
    <property type="match status" value="1"/>
</dbReference>
<protein>
    <submittedName>
        <fullName evidence="8">Uncharacterized protein</fullName>
    </submittedName>
</protein>
<comment type="similarity">
    <text evidence="2">Belongs to the endoribonuclease YbeY family.</text>
</comment>